<evidence type="ECO:0000313" key="1">
    <source>
        <dbReference type="EMBL" id="EPX58922.1"/>
    </source>
</evidence>
<accession>S9P9G8</accession>
<reference evidence="1" key="1">
    <citation type="submission" date="2013-05" db="EMBL/GenBank/DDBJ databases">
        <title>Genome assembly of Cystobacter fuscus DSM 2262.</title>
        <authorList>
            <person name="Sharma G."/>
            <person name="Khatri I."/>
            <person name="Kaur C."/>
            <person name="Mayilraj S."/>
            <person name="Subramanian S."/>
        </authorList>
    </citation>
    <scope>NUCLEOTIDE SEQUENCE [LARGE SCALE GENOMIC DNA]</scope>
    <source>
        <strain evidence="1">DSM 2262</strain>
    </source>
</reference>
<proteinExistence type="predicted"/>
<dbReference type="RefSeq" id="WP_002631595.1">
    <property type="nucleotide sequence ID" value="NZ_ANAH02000021.1"/>
</dbReference>
<name>S9P9G8_CYSF2</name>
<comment type="caution">
    <text evidence="1">The sequence shown here is derived from an EMBL/GenBank/DDBJ whole genome shotgun (WGS) entry which is preliminary data.</text>
</comment>
<gene>
    <name evidence="1" type="ORF">D187_003637</name>
</gene>
<organism evidence="1 2">
    <name type="scientific">Cystobacter fuscus (strain ATCC 25194 / DSM 2262 / NBRC 100088 / M29)</name>
    <dbReference type="NCBI Taxonomy" id="1242864"/>
    <lineage>
        <taxon>Bacteria</taxon>
        <taxon>Pseudomonadati</taxon>
        <taxon>Myxococcota</taxon>
        <taxon>Myxococcia</taxon>
        <taxon>Myxococcales</taxon>
        <taxon>Cystobacterineae</taxon>
        <taxon>Archangiaceae</taxon>
        <taxon>Cystobacter</taxon>
    </lineage>
</organism>
<dbReference type="EMBL" id="ANAH02000021">
    <property type="protein sequence ID" value="EPX58922.1"/>
    <property type="molecule type" value="Genomic_DNA"/>
</dbReference>
<dbReference type="OrthoDB" id="9765957at2"/>
<dbReference type="AlphaFoldDB" id="S9P9G8"/>
<evidence type="ECO:0000313" key="2">
    <source>
        <dbReference type="Proteomes" id="UP000011682"/>
    </source>
</evidence>
<protein>
    <submittedName>
        <fullName evidence="1">Uncharacterized protein</fullName>
    </submittedName>
</protein>
<dbReference type="Proteomes" id="UP000011682">
    <property type="component" value="Unassembled WGS sequence"/>
</dbReference>
<dbReference type="SUPFAM" id="SSF52058">
    <property type="entry name" value="L domain-like"/>
    <property type="match status" value="1"/>
</dbReference>
<sequence>MSIADSAATELHLPVLNHARENLVIARMPRLQRLELPVLYHVGEKFIVRDTEVLVSFSLPNLQELPGEFDLWNNAGLTTFDVPKLWRVGGWVYISDNEALTTLSGLRNVTSVGISFCSTEMPDSPRRRAWPHSRAWRPTSRSCTAASRTSACLPCEVHGSSSSGDRARGTSN</sequence>
<keyword evidence="2" id="KW-1185">Reference proteome</keyword>